<dbReference type="Proteomes" id="UP001630127">
    <property type="component" value="Unassembled WGS sequence"/>
</dbReference>
<reference evidence="2 3" key="1">
    <citation type="submission" date="2024-11" db="EMBL/GenBank/DDBJ databases">
        <title>A near-complete genome assembly of Cinchona calisaya.</title>
        <authorList>
            <person name="Lian D.C."/>
            <person name="Zhao X.W."/>
            <person name="Wei L."/>
        </authorList>
    </citation>
    <scope>NUCLEOTIDE SEQUENCE [LARGE SCALE GENOMIC DNA]</scope>
    <source>
        <tissue evidence="2">Nenye</tissue>
    </source>
</reference>
<protein>
    <submittedName>
        <fullName evidence="2">Uncharacterized protein</fullName>
    </submittedName>
</protein>
<keyword evidence="1" id="KW-0175">Coiled coil</keyword>
<gene>
    <name evidence="2" type="ORF">ACH5RR_023369</name>
</gene>
<dbReference type="AlphaFoldDB" id="A0ABD2ZEC7"/>
<evidence type="ECO:0000313" key="2">
    <source>
        <dbReference type="EMBL" id="KAL3516467.1"/>
    </source>
</evidence>
<dbReference type="EMBL" id="JBJUIK010000010">
    <property type="protein sequence ID" value="KAL3516467.1"/>
    <property type="molecule type" value="Genomic_DNA"/>
</dbReference>
<sequence length="166" mass="19287">MGISLLNTKMICRLPITRMPYDEFVPSTYQLQVVNKEGKRLYPCIVSEFLLIHTELRICIRKVKCRGKSGLPTFTVVRNDWGLNTASALFPIHLPVGWLGEHFPALYRHRLDLNSQLQELENRKTIFLKEEARIQAKMLQVEDRYGALTSNIVDLEKSLEQEKKDE</sequence>
<proteinExistence type="predicted"/>
<accession>A0ABD2ZEC7</accession>
<evidence type="ECO:0000313" key="3">
    <source>
        <dbReference type="Proteomes" id="UP001630127"/>
    </source>
</evidence>
<comment type="caution">
    <text evidence="2">The sequence shown here is derived from an EMBL/GenBank/DDBJ whole genome shotgun (WGS) entry which is preliminary data.</text>
</comment>
<organism evidence="2 3">
    <name type="scientific">Cinchona calisaya</name>
    <dbReference type="NCBI Taxonomy" id="153742"/>
    <lineage>
        <taxon>Eukaryota</taxon>
        <taxon>Viridiplantae</taxon>
        <taxon>Streptophyta</taxon>
        <taxon>Embryophyta</taxon>
        <taxon>Tracheophyta</taxon>
        <taxon>Spermatophyta</taxon>
        <taxon>Magnoliopsida</taxon>
        <taxon>eudicotyledons</taxon>
        <taxon>Gunneridae</taxon>
        <taxon>Pentapetalae</taxon>
        <taxon>asterids</taxon>
        <taxon>lamiids</taxon>
        <taxon>Gentianales</taxon>
        <taxon>Rubiaceae</taxon>
        <taxon>Cinchonoideae</taxon>
        <taxon>Cinchoneae</taxon>
        <taxon>Cinchona</taxon>
    </lineage>
</organism>
<feature type="coiled-coil region" evidence="1">
    <location>
        <begin position="110"/>
        <end position="165"/>
    </location>
</feature>
<keyword evidence="3" id="KW-1185">Reference proteome</keyword>
<name>A0ABD2ZEC7_9GENT</name>
<evidence type="ECO:0000256" key="1">
    <source>
        <dbReference type="SAM" id="Coils"/>
    </source>
</evidence>